<name>A0ABT6ZLI0_9ACTN</name>
<organism evidence="10 11">
    <name type="scientific">Kribbibacterium absianum</name>
    <dbReference type="NCBI Taxonomy" id="3044210"/>
    <lineage>
        <taxon>Bacteria</taxon>
        <taxon>Bacillati</taxon>
        <taxon>Actinomycetota</taxon>
        <taxon>Coriobacteriia</taxon>
        <taxon>Coriobacteriales</taxon>
        <taxon>Kribbibacteriaceae</taxon>
        <taxon>Kribbibacterium</taxon>
    </lineage>
</organism>
<comment type="pathway">
    <text evidence="1 8">Amino-acid biosynthesis; L-histidine biosynthesis; L-histidine from 5-phospho-alpha-D-ribose 1-diphosphate: step 8/9.</text>
</comment>
<dbReference type="EMBL" id="JASJEX010000003">
    <property type="protein sequence ID" value="MDJ1129899.1"/>
    <property type="molecule type" value="Genomic_DNA"/>
</dbReference>
<dbReference type="PANTHER" id="PTHR21039">
    <property type="entry name" value="HISTIDINOL PHOSPHATASE-RELATED"/>
    <property type="match status" value="1"/>
</dbReference>
<keyword evidence="6 8" id="KW-0368">Histidine biosynthesis</keyword>
<evidence type="ECO:0000256" key="7">
    <source>
        <dbReference type="ARBA" id="ARBA00049158"/>
    </source>
</evidence>
<evidence type="ECO:0000256" key="5">
    <source>
        <dbReference type="ARBA" id="ARBA00022801"/>
    </source>
</evidence>
<dbReference type="InterPro" id="IPR003141">
    <property type="entry name" value="Pol/His_phosphatase_N"/>
</dbReference>
<comment type="similarity">
    <text evidence="2 8">Belongs to the PHP hydrolase family. HisK subfamily.</text>
</comment>
<keyword evidence="5 8" id="KW-0378">Hydrolase</keyword>
<gene>
    <name evidence="10" type="ORF">QJ043_07395</name>
</gene>
<comment type="catalytic activity">
    <reaction evidence="7 8">
        <text>L-histidinol phosphate + H2O = L-histidinol + phosphate</text>
        <dbReference type="Rhea" id="RHEA:14465"/>
        <dbReference type="ChEBI" id="CHEBI:15377"/>
        <dbReference type="ChEBI" id="CHEBI:43474"/>
        <dbReference type="ChEBI" id="CHEBI:57699"/>
        <dbReference type="ChEBI" id="CHEBI:57980"/>
        <dbReference type="EC" id="3.1.3.15"/>
    </reaction>
</comment>
<evidence type="ECO:0000256" key="2">
    <source>
        <dbReference type="ARBA" id="ARBA00009152"/>
    </source>
</evidence>
<dbReference type="InterPro" id="IPR004013">
    <property type="entry name" value="PHP_dom"/>
</dbReference>
<keyword evidence="4 8" id="KW-0028">Amino-acid biosynthesis</keyword>
<evidence type="ECO:0000256" key="6">
    <source>
        <dbReference type="ARBA" id="ARBA00023102"/>
    </source>
</evidence>
<evidence type="ECO:0000256" key="4">
    <source>
        <dbReference type="ARBA" id="ARBA00022605"/>
    </source>
</evidence>
<reference evidence="10" key="1">
    <citation type="submission" date="2023-05" db="EMBL/GenBank/DDBJ databases">
        <title>[olsenella] sp. nov., isolated from a pig farm feces dump.</title>
        <authorList>
            <person name="Chang Y.-H."/>
        </authorList>
    </citation>
    <scope>NUCLEOTIDE SEQUENCE</scope>
    <source>
        <strain evidence="10">YH-ols2217</strain>
    </source>
</reference>
<evidence type="ECO:0000256" key="1">
    <source>
        <dbReference type="ARBA" id="ARBA00004970"/>
    </source>
</evidence>
<dbReference type="PANTHER" id="PTHR21039:SF0">
    <property type="entry name" value="HISTIDINOL-PHOSPHATASE"/>
    <property type="match status" value="1"/>
</dbReference>
<protein>
    <recommendedName>
        <fullName evidence="3 8">Histidinol-phosphatase</fullName>
        <shortName evidence="8">HolPase</shortName>
        <ecNumber evidence="3 8">3.1.3.15</ecNumber>
    </recommendedName>
</protein>
<sequence>MLADCHVHTSFSDDSPYPMEDVAADALRLNLDAICFTDHVDYGVKPDAHSPEAEHARLDPHLGKPITNVDYEAYFPEVHREQQLFDGQLQIACGLEFGIQRHTVPQFERVLDRWGDQLDFVLLSIHQVDDQEFWTGEFQEGRTQGEIRRRYYEEMLAVMEAFDGYDSLAHLDLIRRYDPYGERDFAEDRDLVAPVLEKVIANGKAVELNTSSWRYGLADLQPSTPLLELYRDLGGRLITLGSDSHLPQHLGSYLRVAQRRLRELGFREFVTYEHHVPTPHPLAF</sequence>
<dbReference type="Gene3D" id="3.20.20.140">
    <property type="entry name" value="Metal-dependent hydrolases"/>
    <property type="match status" value="1"/>
</dbReference>
<dbReference type="Pfam" id="PF02811">
    <property type="entry name" value="PHP"/>
    <property type="match status" value="1"/>
</dbReference>
<evidence type="ECO:0000313" key="11">
    <source>
        <dbReference type="Proteomes" id="UP001431693"/>
    </source>
</evidence>
<evidence type="ECO:0000256" key="8">
    <source>
        <dbReference type="RuleBase" id="RU366003"/>
    </source>
</evidence>
<dbReference type="InterPro" id="IPR016195">
    <property type="entry name" value="Pol/histidinol_Pase-like"/>
</dbReference>
<dbReference type="SMART" id="SM00481">
    <property type="entry name" value="POLIIIAc"/>
    <property type="match status" value="1"/>
</dbReference>
<keyword evidence="11" id="KW-1185">Reference proteome</keyword>
<dbReference type="EC" id="3.1.3.15" evidence="3 8"/>
<proteinExistence type="inferred from homology"/>
<feature type="domain" description="Polymerase/histidinol phosphatase N-terminal" evidence="9">
    <location>
        <begin position="3"/>
        <end position="70"/>
    </location>
</feature>
<evidence type="ECO:0000259" key="9">
    <source>
        <dbReference type="SMART" id="SM00481"/>
    </source>
</evidence>
<dbReference type="SUPFAM" id="SSF89550">
    <property type="entry name" value="PHP domain-like"/>
    <property type="match status" value="1"/>
</dbReference>
<dbReference type="RefSeq" id="WP_283713019.1">
    <property type="nucleotide sequence ID" value="NZ_JASJEW010000002.1"/>
</dbReference>
<dbReference type="Proteomes" id="UP001431693">
    <property type="component" value="Unassembled WGS sequence"/>
</dbReference>
<evidence type="ECO:0000313" key="10">
    <source>
        <dbReference type="EMBL" id="MDJ1129899.1"/>
    </source>
</evidence>
<evidence type="ECO:0000256" key="3">
    <source>
        <dbReference type="ARBA" id="ARBA00013085"/>
    </source>
</evidence>
<dbReference type="NCBIfam" id="TIGR01856">
    <property type="entry name" value="hisJ_fam"/>
    <property type="match status" value="1"/>
</dbReference>
<comment type="caution">
    <text evidence="10">The sequence shown here is derived from an EMBL/GenBank/DDBJ whole genome shotgun (WGS) entry which is preliminary data.</text>
</comment>
<dbReference type="InterPro" id="IPR010140">
    <property type="entry name" value="Histidinol_P_phosphatase_HisJ"/>
</dbReference>
<accession>A0ABT6ZLI0</accession>